<dbReference type="GO" id="GO:0016757">
    <property type="term" value="F:glycosyltransferase activity"/>
    <property type="evidence" value="ECO:0007669"/>
    <property type="project" value="UniProtKB-KW"/>
</dbReference>
<accession>A0A3B0YWM5</accession>
<dbReference type="AlphaFoldDB" id="A0A3B0YWM5"/>
<keyword evidence="2" id="KW-1003">Cell membrane</keyword>
<evidence type="ECO:0000256" key="2">
    <source>
        <dbReference type="ARBA" id="ARBA00022475"/>
    </source>
</evidence>
<reference evidence="6" key="1">
    <citation type="submission" date="2018-06" db="EMBL/GenBank/DDBJ databases">
        <authorList>
            <person name="Zhirakovskaya E."/>
        </authorList>
    </citation>
    <scope>NUCLEOTIDE SEQUENCE</scope>
</reference>
<evidence type="ECO:0000256" key="1">
    <source>
        <dbReference type="ARBA" id="ARBA00004236"/>
    </source>
</evidence>
<dbReference type="SUPFAM" id="SSF53448">
    <property type="entry name" value="Nucleotide-diphospho-sugar transferases"/>
    <property type="match status" value="1"/>
</dbReference>
<keyword evidence="5" id="KW-0472">Membrane</keyword>
<name>A0A3B0YWM5_9ZZZZ</name>
<dbReference type="GO" id="GO:0005886">
    <property type="term" value="C:plasma membrane"/>
    <property type="evidence" value="ECO:0007669"/>
    <property type="project" value="UniProtKB-SubCell"/>
</dbReference>
<keyword evidence="3" id="KW-0328">Glycosyltransferase</keyword>
<dbReference type="Gene3D" id="3.90.550.10">
    <property type="entry name" value="Spore Coat Polysaccharide Biosynthesis Protein SpsA, Chain A"/>
    <property type="match status" value="1"/>
</dbReference>
<comment type="subcellular location">
    <subcellularLocation>
        <location evidence="1">Cell membrane</location>
    </subcellularLocation>
</comment>
<dbReference type="PANTHER" id="PTHR43646:SF2">
    <property type="entry name" value="GLYCOSYLTRANSFERASE 2-LIKE DOMAIN-CONTAINING PROTEIN"/>
    <property type="match status" value="1"/>
</dbReference>
<organism evidence="6">
    <name type="scientific">hydrothermal vent metagenome</name>
    <dbReference type="NCBI Taxonomy" id="652676"/>
    <lineage>
        <taxon>unclassified sequences</taxon>
        <taxon>metagenomes</taxon>
        <taxon>ecological metagenomes</taxon>
    </lineage>
</organism>
<evidence type="ECO:0008006" key="7">
    <source>
        <dbReference type="Google" id="ProtNLM"/>
    </source>
</evidence>
<gene>
    <name evidence="6" type="ORF">MNBD_GAMMA15-870</name>
</gene>
<proteinExistence type="predicted"/>
<dbReference type="InterPro" id="IPR029044">
    <property type="entry name" value="Nucleotide-diphossugar_trans"/>
</dbReference>
<evidence type="ECO:0000256" key="3">
    <source>
        <dbReference type="ARBA" id="ARBA00022676"/>
    </source>
</evidence>
<evidence type="ECO:0000256" key="4">
    <source>
        <dbReference type="ARBA" id="ARBA00022679"/>
    </source>
</evidence>
<dbReference type="PANTHER" id="PTHR43646">
    <property type="entry name" value="GLYCOSYLTRANSFERASE"/>
    <property type="match status" value="1"/>
</dbReference>
<protein>
    <recommendedName>
        <fullName evidence="7">Glycosyl transferase, family 2</fullName>
    </recommendedName>
</protein>
<evidence type="ECO:0000313" key="6">
    <source>
        <dbReference type="EMBL" id="VAW79732.1"/>
    </source>
</evidence>
<evidence type="ECO:0000256" key="5">
    <source>
        <dbReference type="ARBA" id="ARBA00023136"/>
    </source>
</evidence>
<dbReference type="EMBL" id="UOFN01000118">
    <property type="protein sequence ID" value="VAW79732.1"/>
    <property type="molecule type" value="Genomic_DNA"/>
</dbReference>
<sequence length="158" mass="17822">MQNGATVANGDVLWFLHADSVIHPDCDALIDRTLEHGCWGGFAVRLSGRKLLLRVVESSMNARSRFTGILTGDQGIFVSRKLFYRVGGFTDLALMEDIDLSTRLKRVKRPVFVSGFALGTSSRRWESRGIIRTIIRMWLLRTAFYLGVPARLLAPYYV</sequence>
<keyword evidence="4" id="KW-0808">Transferase</keyword>